<dbReference type="SUPFAM" id="SSF55785">
    <property type="entry name" value="PYP-like sensor domain (PAS domain)"/>
    <property type="match status" value="1"/>
</dbReference>
<dbReference type="SMART" id="SM00267">
    <property type="entry name" value="GGDEF"/>
    <property type="match status" value="1"/>
</dbReference>
<feature type="transmembrane region" description="Helical" evidence="1">
    <location>
        <begin position="96"/>
        <end position="119"/>
    </location>
</feature>
<sequence>MITSSGLPSDFPQPCSVDTMRLRSEKVRLLYANIWQPVSAGILGALVLAAVMRNVIDTAHVVMWFIVLLAVSAWRLCDARRFLQSSLEEQAKAQWLWRFALGALVAGCTWGGGGVLMFQGEQTDYVAFLVIVLSGVAAGSVTMLSAVWWVAVCFIIPISLPLQVLLLLSPAPTQQAIGGLIIVFVGLLILTSRRLGQVIHDNISLRMSMADREAKLLESENRYRSIFQNSPLGVLHFDEDGKVTDCNSKLPVILGVDRRCIVGHDLLVPSADPRVADSVRDAIEKGAGYYEGTYHLPNTQKKTPLRAFFNGVHGMDNRIIGGVAIIEDFTERKRSEEIIYRQAYYDALTDLPNRRLFIERLESLDTHTIDQKRSGLVLFLDMDRFKLINDTLGHAAGDALLVQVARRLESCLRDGDMAARLSGDEFVLLALFDEENASQTDALAEQYMARVQQALSGKYWLENRLVDVTPSMGYTCFDTAAYNHVDVLKQADIAMYQAKSEGRARLRRYQPWMSDEVNRRVSEQSSHVAPRR</sequence>
<dbReference type="Pfam" id="PF08448">
    <property type="entry name" value="PAS_4"/>
    <property type="match status" value="1"/>
</dbReference>
<protein>
    <submittedName>
        <fullName evidence="4">Diguanylate cyclase</fullName>
    </submittedName>
</protein>
<dbReference type="InterPro" id="IPR052155">
    <property type="entry name" value="Biofilm_reg_signaling"/>
</dbReference>
<dbReference type="PANTHER" id="PTHR44757">
    <property type="entry name" value="DIGUANYLATE CYCLASE DGCP"/>
    <property type="match status" value="1"/>
</dbReference>
<evidence type="ECO:0000259" key="2">
    <source>
        <dbReference type="PROSITE" id="PS50112"/>
    </source>
</evidence>
<feature type="transmembrane region" description="Helical" evidence="1">
    <location>
        <begin position="148"/>
        <end position="168"/>
    </location>
</feature>
<accession>A0ABQ6X5Z2</accession>
<evidence type="ECO:0000256" key="1">
    <source>
        <dbReference type="SAM" id="Phobius"/>
    </source>
</evidence>
<evidence type="ECO:0000313" key="4">
    <source>
        <dbReference type="EMBL" id="KAE8437430.1"/>
    </source>
</evidence>
<dbReference type="NCBIfam" id="TIGR00229">
    <property type="entry name" value="sensory_box"/>
    <property type="match status" value="1"/>
</dbReference>
<keyword evidence="1" id="KW-0812">Transmembrane</keyword>
<dbReference type="PROSITE" id="PS50112">
    <property type="entry name" value="PAS"/>
    <property type="match status" value="1"/>
</dbReference>
<dbReference type="Gene3D" id="3.30.450.20">
    <property type="entry name" value="PAS domain"/>
    <property type="match status" value="1"/>
</dbReference>
<dbReference type="InterPro" id="IPR000014">
    <property type="entry name" value="PAS"/>
</dbReference>
<dbReference type="Gene3D" id="3.30.70.270">
    <property type="match status" value="1"/>
</dbReference>
<keyword evidence="1" id="KW-0472">Membrane</keyword>
<evidence type="ECO:0000259" key="3">
    <source>
        <dbReference type="PROSITE" id="PS50887"/>
    </source>
</evidence>
<name>A0ABQ6X5Z2_9GAMM</name>
<dbReference type="SUPFAM" id="SSF55073">
    <property type="entry name" value="Nucleotide cyclase"/>
    <property type="match status" value="1"/>
</dbReference>
<feature type="transmembrane region" description="Helical" evidence="1">
    <location>
        <begin position="174"/>
        <end position="191"/>
    </location>
</feature>
<evidence type="ECO:0000313" key="5">
    <source>
        <dbReference type="Proteomes" id="UP000466130"/>
    </source>
</evidence>
<feature type="domain" description="PAS" evidence="2">
    <location>
        <begin position="219"/>
        <end position="285"/>
    </location>
</feature>
<feature type="domain" description="GGDEF" evidence="3">
    <location>
        <begin position="373"/>
        <end position="511"/>
    </location>
</feature>
<keyword evidence="1" id="KW-1133">Transmembrane helix</keyword>
<dbReference type="InterPro" id="IPR043128">
    <property type="entry name" value="Rev_trsase/Diguanyl_cyclase"/>
</dbReference>
<dbReference type="InterPro" id="IPR029787">
    <property type="entry name" value="Nucleotide_cyclase"/>
</dbReference>
<dbReference type="RefSeq" id="WP_153843778.1">
    <property type="nucleotide sequence ID" value="NZ_CP048602.1"/>
</dbReference>
<dbReference type="InterPro" id="IPR013656">
    <property type="entry name" value="PAS_4"/>
</dbReference>
<comment type="caution">
    <text evidence="4">The sequence shown here is derived from an EMBL/GenBank/DDBJ whole genome shotgun (WGS) entry which is preliminary data.</text>
</comment>
<feature type="transmembrane region" description="Helical" evidence="1">
    <location>
        <begin position="58"/>
        <end position="76"/>
    </location>
</feature>
<organism evidence="4 5">
    <name type="scientific">Vreelandella piezotolerans</name>
    <dbReference type="NCBI Taxonomy" id="2609667"/>
    <lineage>
        <taxon>Bacteria</taxon>
        <taxon>Pseudomonadati</taxon>
        <taxon>Pseudomonadota</taxon>
        <taxon>Gammaproteobacteria</taxon>
        <taxon>Oceanospirillales</taxon>
        <taxon>Halomonadaceae</taxon>
        <taxon>Vreelandella</taxon>
    </lineage>
</organism>
<dbReference type="Pfam" id="PF00990">
    <property type="entry name" value="GGDEF"/>
    <property type="match status" value="1"/>
</dbReference>
<dbReference type="PANTHER" id="PTHR44757:SF2">
    <property type="entry name" value="BIOFILM ARCHITECTURE MAINTENANCE PROTEIN MBAA"/>
    <property type="match status" value="1"/>
</dbReference>
<gene>
    <name evidence="4" type="ORF">F1978_14750</name>
</gene>
<dbReference type="InterPro" id="IPR000160">
    <property type="entry name" value="GGDEF_dom"/>
</dbReference>
<keyword evidence="5" id="KW-1185">Reference proteome</keyword>
<dbReference type="CDD" id="cd01949">
    <property type="entry name" value="GGDEF"/>
    <property type="match status" value="1"/>
</dbReference>
<dbReference type="EMBL" id="VWRT01000018">
    <property type="protein sequence ID" value="KAE8437430.1"/>
    <property type="molecule type" value="Genomic_DNA"/>
</dbReference>
<dbReference type="NCBIfam" id="TIGR00254">
    <property type="entry name" value="GGDEF"/>
    <property type="match status" value="1"/>
</dbReference>
<dbReference type="PROSITE" id="PS50887">
    <property type="entry name" value="GGDEF"/>
    <property type="match status" value="1"/>
</dbReference>
<dbReference type="InterPro" id="IPR035965">
    <property type="entry name" value="PAS-like_dom_sf"/>
</dbReference>
<dbReference type="CDD" id="cd00130">
    <property type="entry name" value="PAS"/>
    <property type="match status" value="1"/>
</dbReference>
<feature type="transmembrane region" description="Helical" evidence="1">
    <location>
        <begin position="125"/>
        <end position="141"/>
    </location>
</feature>
<proteinExistence type="predicted"/>
<feature type="transmembrane region" description="Helical" evidence="1">
    <location>
        <begin position="30"/>
        <end position="52"/>
    </location>
</feature>
<dbReference type="SMART" id="SM00091">
    <property type="entry name" value="PAS"/>
    <property type="match status" value="1"/>
</dbReference>
<reference evidence="4 5" key="1">
    <citation type="submission" date="2019-09" db="EMBL/GenBank/DDBJ databases">
        <title>The Halomonas whole genome shotgun (WGS).</title>
        <authorList>
            <person name="Xie Z."/>
        </authorList>
    </citation>
    <scope>NUCLEOTIDE SEQUENCE [LARGE SCALE GENOMIC DNA]</scope>
    <source>
        <strain evidence="4 5">NBT06E8</strain>
    </source>
</reference>
<dbReference type="Proteomes" id="UP000466130">
    <property type="component" value="Unassembled WGS sequence"/>
</dbReference>